<feature type="domain" description="DUF1731" evidence="3">
    <location>
        <begin position="246"/>
        <end position="292"/>
    </location>
</feature>
<comment type="similarity">
    <text evidence="1">Belongs to the NAD(P)-dependent epimerase/dehydratase family. SDR39U1 subfamily.</text>
</comment>
<evidence type="ECO:0000313" key="4">
    <source>
        <dbReference type="EMBL" id="MET4755940.1"/>
    </source>
</evidence>
<sequence>MAQVLSAGGVVRALIMSGHRVSVLSRQSPSDVRRLLTSSVRPVQSLNAINPSVAFDAIINLAGEPVMAKRWSHQRKRLLLDSRVGLTGELVDLIERLENRPDTLISCSAVGYYGHHSASEPQSESSTAGSDFAASLCERWEQAAKRAESLGVRVCIVRTGLVLHQNNGALHEMLPPFRLGLGGPIGSGKQMMSWIHSDDMTRVITFLLNNESLRGAFNATSPNPVSNREFARALGGALRRPAIIPVPTIVLKLLLGESSAMVTHGQAAIPERLQEAGFIWEQPEIKDALRQLLIKPSYF</sequence>
<dbReference type="RefSeq" id="WP_354016289.1">
    <property type="nucleotide sequence ID" value="NZ_JBEWTB010000002.1"/>
</dbReference>
<protein>
    <submittedName>
        <fullName evidence="4">Uncharacterized protein (TIGR01777 family)</fullName>
    </submittedName>
</protein>
<proteinExistence type="inferred from homology"/>
<accession>A0ABV2SDV1</accession>
<dbReference type="Gene3D" id="3.40.50.720">
    <property type="entry name" value="NAD(P)-binding Rossmann-like Domain"/>
    <property type="match status" value="1"/>
</dbReference>
<dbReference type="InterPro" id="IPR013549">
    <property type="entry name" value="DUF1731"/>
</dbReference>
<dbReference type="PANTHER" id="PTHR11092:SF0">
    <property type="entry name" value="EPIMERASE FAMILY PROTEIN SDR39U1"/>
    <property type="match status" value="1"/>
</dbReference>
<reference evidence="4 5" key="1">
    <citation type="submission" date="2024-06" db="EMBL/GenBank/DDBJ databases">
        <title>Genomic Encyclopedia of Type Strains, Phase V (KMG-V): Genome sequencing to study the core and pangenomes of soil and plant-associated prokaryotes.</title>
        <authorList>
            <person name="Whitman W."/>
        </authorList>
    </citation>
    <scope>NUCLEOTIDE SEQUENCE [LARGE SCALE GENOMIC DNA]</scope>
    <source>
        <strain evidence="4 5">NE40</strain>
    </source>
</reference>
<feature type="domain" description="NAD-dependent epimerase/dehydratase" evidence="2">
    <location>
        <begin position="10"/>
        <end position="210"/>
    </location>
</feature>
<dbReference type="NCBIfam" id="TIGR01777">
    <property type="entry name" value="yfcH"/>
    <property type="match status" value="1"/>
</dbReference>
<dbReference type="InterPro" id="IPR036291">
    <property type="entry name" value="NAD(P)-bd_dom_sf"/>
</dbReference>
<gene>
    <name evidence="4" type="ORF">V5J35_001132</name>
</gene>
<dbReference type="InterPro" id="IPR001509">
    <property type="entry name" value="Epimerase_deHydtase"/>
</dbReference>
<comment type="caution">
    <text evidence="4">The sequence shown here is derived from an EMBL/GenBank/DDBJ whole genome shotgun (WGS) entry which is preliminary data.</text>
</comment>
<dbReference type="EMBL" id="JBEWTB010000002">
    <property type="protein sequence ID" value="MET4755940.1"/>
    <property type="molecule type" value="Genomic_DNA"/>
</dbReference>
<evidence type="ECO:0000313" key="5">
    <source>
        <dbReference type="Proteomes" id="UP001549366"/>
    </source>
</evidence>
<dbReference type="Pfam" id="PF01370">
    <property type="entry name" value="Epimerase"/>
    <property type="match status" value="1"/>
</dbReference>
<keyword evidence="5" id="KW-1185">Reference proteome</keyword>
<dbReference type="PANTHER" id="PTHR11092">
    <property type="entry name" value="SUGAR NUCLEOTIDE EPIMERASE RELATED"/>
    <property type="match status" value="1"/>
</dbReference>
<evidence type="ECO:0000256" key="1">
    <source>
        <dbReference type="ARBA" id="ARBA00009353"/>
    </source>
</evidence>
<evidence type="ECO:0000259" key="2">
    <source>
        <dbReference type="Pfam" id="PF01370"/>
    </source>
</evidence>
<dbReference type="SUPFAM" id="SSF51735">
    <property type="entry name" value="NAD(P)-binding Rossmann-fold domains"/>
    <property type="match status" value="1"/>
</dbReference>
<evidence type="ECO:0000259" key="3">
    <source>
        <dbReference type="Pfam" id="PF08338"/>
    </source>
</evidence>
<dbReference type="InterPro" id="IPR010099">
    <property type="entry name" value="SDR39U1"/>
</dbReference>
<organism evidence="4 5">
    <name type="scientific">Endozoicomonas lisbonensis</name>
    <dbReference type="NCBI Taxonomy" id="3120522"/>
    <lineage>
        <taxon>Bacteria</taxon>
        <taxon>Pseudomonadati</taxon>
        <taxon>Pseudomonadota</taxon>
        <taxon>Gammaproteobacteria</taxon>
        <taxon>Oceanospirillales</taxon>
        <taxon>Endozoicomonadaceae</taxon>
        <taxon>Endozoicomonas</taxon>
    </lineage>
</organism>
<dbReference type="Pfam" id="PF08338">
    <property type="entry name" value="DUF1731"/>
    <property type="match status" value="1"/>
</dbReference>
<name>A0ABV2SDV1_9GAMM</name>
<dbReference type="Proteomes" id="UP001549366">
    <property type="component" value="Unassembled WGS sequence"/>
</dbReference>